<accession>A0A6L6YLV4</accession>
<dbReference type="Gene3D" id="1.20.120.160">
    <property type="entry name" value="HPT domain"/>
    <property type="match status" value="1"/>
</dbReference>
<dbReference type="AlphaFoldDB" id="A0A6L6YLV4"/>
<evidence type="ECO:0000313" key="1">
    <source>
        <dbReference type="EMBL" id="MVX57992.1"/>
    </source>
</evidence>
<dbReference type="Proteomes" id="UP000472580">
    <property type="component" value="Unassembled WGS sequence"/>
</dbReference>
<protein>
    <submittedName>
        <fullName evidence="1">Histidine kinase</fullName>
    </submittedName>
</protein>
<sequence>MDDKCRSFLKENGINADAALEFMMGSERMFEKYLYRFTEDPTFSELFSSIKEQRREEARIAAHSLKSITATLGFTELNRLVKAQELAFKEGRWDDGVAMEPDVQAEYQRICKIIEQAKENSQKYSGFA</sequence>
<proteinExistence type="predicted"/>
<dbReference type="SUPFAM" id="SSF47226">
    <property type="entry name" value="Histidine-containing phosphotransfer domain, HPT domain"/>
    <property type="match status" value="1"/>
</dbReference>
<keyword evidence="2" id="KW-1185">Reference proteome</keyword>
<evidence type="ECO:0000313" key="2">
    <source>
        <dbReference type="Proteomes" id="UP000472580"/>
    </source>
</evidence>
<reference evidence="1 2" key="1">
    <citation type="submission" date="2019-12" db="EMBL/GenBank/DDBJ databases">
        <title>Microbes associate with the intestines of laboratory mice.</title>
        <authorList>
            <person name="Navarre W."/>
            <person name="Wong E."/>
        </authorList>
    </citation>
    <scope>NUCLEOTIDE SEQUENCE [LARGE SCALE GENOMIC DNA]</scope>
    <source>
        <strain evidence="1 2">NM82_D38</strain>
    </source>
</reference>
<dbReference type="EMBL" id="WSRP01000076">
    <property type="protein sequence ID" value="MVX57992.1"/>
    <property type="molecule type" value="Genomic_DNA"/>
</dbReference>
<dbReference type="InterPro" id="IPR036641">
    <property type="entry name" value="HPT_dom_sf"/>
</dbReference>
<keyword evidence="1" id="KW-0418">Kinase</keyword>
<name>A0A6L6YLV4_9BURK</name>
<gene>
    <name evidence="1" type="ORF">E5987_12495</name>
</gene>
<comment type="caution">
    <text evidence="1">The sequence shown here is derived from an EMBL/GenBank/DDBJ whole genome shotgun (WGS) entry which is preliminary data.</text>
</comment>
<organism evidence="1 2">
    <name type="scientific">Parasutterella muris</name>
    <dbReference type="NCBI Taxonomy" id="2565572"/>
    <lineage>
        <taxon>Bacteria</taxon>
        <taxon>Pseudomonadati</taxon>
        <taxon>Pseudomonadota</taxon>
        <taxon>Betaproteobacteria</taxon>
        <taxon>Burkholderiales</taxon>
        <taxon>Sutterellaceae</taxon>
        <taxon>Parasutterella</taxon>
    </lineage>
</organism>
<keyword evidence="1" id="KW-0808">Transferase</keyword>
<dbReference type="RefSeq" id="WP_160336399.1">
    <property type="nucleotide sequence ID" value="NZ_CALPCR010000003.1"/>
</dbReference>
<dbReference type="OrthoDB" id="7867809at2"/>
<dbReference type="GO" id="GO:0016301">
    <property type="term" value="F:kinase activity"/>
    <property type="evidence" value="ECO:0007669"/>
    <property type="project" value="UniProtKB-KW"/>
</dbReference>
<dbReference type="GO" id="GO:0000160">
    <property type="term" value="P:phosphorelay signal transduction system"/>
    <property type="evidence" value="ECO:0007669"/>
    <property type="project" value="InterPro"/>
</dbReference>